<proteinExistence type="predicted"/>
<gene>
    <name evidence="1" type="ORF">L1987_63614</name>
</gene>
<sequence>MSVFVLHPLTEGQVIPLVSIPVVPVTPFAPRPLCNYQMALANQACAYLPFIQIPPPAPRTPFDPLPSDEDTPEPEHRHRHRHVHGHGHTHSHEHDEDPDPDPDHSHDHDHAHNHDHNHNRRHDHGHKQQHHHHHHHRHRDTPVEEQCCKWLAQVDDQCVCELLVHLPPFLARPVHNYAVIIGRACNFTFSCGSGFRK</sequence>
<dbReference type="EMBL" id="CM042038">
    <property type="protein sequence ID" value="KAI3732409.1"/>
    <property type="molecule type" value="Genomic_DNA"/>
</dbReference>
<name>A0ACB9CDS1_9ASTR</name>
<protein>
    <submittedName>
        <fullName evidence="1">Uncharacterized protein</fullName>
    </submittedName>
</protein>
<reference evidence="1 2" key="2">
    <citation type="journal article" date="2022" name="Mol. Ecol. Resour.">
        <title>The genomes of chicory, endive, great burdock and yacon provide insights into Asteraceae paleo-polyploidization history and plant inulin production.</title>
        <authorList>
            <person name="Fan W."/>
            <person name="Wang S."/>
            <person name="Wang H."/>
            <person name="Wang A."/>
            <person name="Jiang F."/>
            <person name="Liu H."/>
            <person name="Zhao H."/>
            <person name="Xu D."/>
            <person name="Zhang Y."/>
        </authorList>
    </citation>
    <scope>NUCLEOTIDE SEQUENCE [LARGE SCALE GENOMIC DNA]</scope>
    <source>
        <strain evidence="2">cv. Yunnan</strain>
        <tissue evidence="1">Leaves</tissue>
    </source>
</reference>
<evidence type="ECO:0000313" key="1">
    <source>
        <dbReference type="EMBL" id="KAI3732409.1"/>
    </source>
</evidence>
<reference evidence="2" key="1">
    <citation type="journal article" date="2022" name="Mol. Ecol. Resour.">
        <title>The genomes of chicory, endive, great burdock and yacon provide insights into Asteraceae palaeo-polyploidization history and plant inulin production.</title>
        <authorList>
            <person name="Fan W."/>
            <person name="Wang S."/>
            <person name="Wang H."/>
            <person name="Wang A."/>
            <person name="Jiang F."/>
            <person name="Liu H."/>
            <person name="Zhao H."/>
            <person name="Xu D."/>
            <person name="Zhang Y."/>
        </authorList>
    </citation>
    <scope>NUCLEOTIDE SEQUENCE [LARGE SCALE GENOMIC DNA]</scope>
    <source>
        <strain evidence="2">cv. Yunnan</strain>
    </source>
</reference>
<dbReference type="Proteomes" id="UP001056120">
    <property type="component" value="Linkage Group LG21"/>
</dbReference>
<comment type="caution">
    <text evidence="1">The sequence shown here is derived from an EMBL/GenBank/DDBJ whole genome shotgun (WGS) entry which is preliminary data.</text>
</comment>
<organism evidence="1 2">
    <name type="scientific">Smallanthus sonchifolius</name>
    <dbReference type="NCBI Taxonomy" id="185202"/>
    <lineage>
        <taxon>Eukaryota</taxon>
        <taxon>Viridiplantae</taxon>
        <taxon>Streptophyta</taxon>
        <taxon>Embryophyta</taxon>
        <taxon>Tracheophyta</taxon>
        <taxon>Spermatophyta</taxon>
        <taxon>Magnoliopsida</taxon>
        <taxon>eudicotyledons</taxon>
        <taxon>Gunneridae</taxon>
        <taxon>Pentapetalae</taxon>
        <taxon>asterids</taxon>
        <taxon>campanulids</taxon>
        <taxon>Asterales</taxon>
        <taxon>Asteraceae</taxon>
        <taxon>Asteroideae</taxon>
        <taxon>Heliantheae alliance</taxon>
        <taxon>Millerieae</taxon>
        <taxon>Smallanthus</taxon>
    </lineage>
</organism>
<keyword evidence="2" id="KW-1185">Reference proteome</keyword>
<accession>A0ACB9CDS1</accession>
<evidence type="ECO:0000313" key="2">
    <source>
        <dbReference type="Proteomes" id="UP001056120"/>
    </source>
</evidence>